<evidence type="ECO:0000256" key="2">
    <source>
        <dbReference type="ARBA" id="ARBA00007935"/>
    </source>
</evidence>
<keyword evidence="4" id="KW-1003">Cell membrane</keyword>
<dbReference type="InterPro" id="IPR000522">
    <property type="entry name" value="ABC_transptr_permease_BtuC"/>
</dbReference>
<dbReference type="PANTHER" id="PTHR30472:SF37">
    <property type="entry name" value="FE(3+) DICITRATE TRANSPORT SYSTEM PERMEASE PROTEIN FECD-RELATED"/>
    <property type="match status" value="1"/>
</dbReference>
<gene>
    <name evidence="9" type="ORF">CLV44_10786</name>
</gene>
<feature type="transmembrane region" description="Helical" evidence="8">
    <location>
        <begin position="138"/>
        <end position="161"/>
    </location>
</feature>
<feature type="transmembrane region" description="Helical" evidence="8">
    <location>
        <begin position="275"/>
        <end position="293"/>
    </location>
</feature>
<feature type="transmembrane region" description="Helical" evidence="8">
    <location>
        <begin position="439"/>
        <end position="458"/>
    </location>
</feature>
<dbReference type="GO" id="GO:0033214">
    <property type="term" value="P:siderophore-iron import into cell"/>
    <property type="evidence" value="ECO:0007669"/>
    <property type="project" value="TreeGrafter"/>
</dbReference>
<evidence type="ECO:0000256" key="3">
    <source>
        <dbReference type="ARBA" id="ARBA00022448"/>
    </source>
</evidence>
<dbReference type="Pfam" id="PF01032">
    <property type="entry name" value="FecCD"/>
    <property type="match status" value="2"/>
</dbReference>
<sequence length="651" mass="68732">MRRYLYTFILLLAMAVVQLQIDTQLPLHVQWQLLLGAEPANFAGYQYWFSSLPRVAMALLVGGVMGLTGSLLQQLLQNPLVSPMTIGAASGAWLGVVLMTLISPVLAAVWGSWAAMAGAISAVLLVMLIAGRSGLRGLPVVLAGMAVNLLLGGVASGLVLLNEQYARNLFIWGAGDLAQTDWQWVEWLFPRLWPLPLLLLMAARPLILLRLGDTAAQGRGMSLLPVMLLLMLAALWLTAVSITAVGLIGFIGLLTPNLARLLGSHGARDELGFSLLLGSLLLLATDTLALLFSKFLSDLVPSGAAAALIGAPALIWLARNRLTGDDTERRLPSGRQRLHPCVVGLMLLSIMLSAVFSLTLAPGNAGWHLGWPDDLILSLRWPRVLAAASAGAALAVAGVVLQRLIRNPLASPDILGLSAGATLALVMNVMIFGGSVREAGPMVALGGSLAALLLLLLLGRRHHYAPGMMALMGISLAALLDAVVQFSLARGTHDTTAILGWLAGSTYRISPFQALMLAAGTLLGGGLALLARHALTLIAIGDEFAAGRGLDRFRVRIFLLLLVALLTALVTSMLGPVAFVGLLAPHMATLLGARQTVPQLLVAAGVGTILMLLADWFGRILVWPQQIPAGLLASVVGGSYFVWLLARRRLS</sequence>
<feature type="transmembrane region" description="Helical" evidence="8">
    <location>
        <begin position="629"/>
        <end position="646"/>
    </location>
</feature>
<accession>A0A2P8EYW3</accession>
<dbReference type="InterPro" id="IPR037294">
    <property type="entry name" value="ABC_BtuC-like"/>
</dbReference>
<feature type="transmembrane region" description="Helical" evidence="8">
    <location>
        <begin position="192"/>
        <end position="209"/>
    </location>
</feature>
<dbReference type="EMBL" id="PYGI01000007">
    <property type="protein sequence ID" value="PSL14635.1"/>
    <property type="molecule type" value="Genomic_DNA"/>
</dbReference>
<reference evidence="9 10" key="1">
    <citation type="submission" date="2018-03" db="EMBL/GenBank/DDBJ databases">
        <title>Genomic Encyclopedia of Archaeal and Bacterial Type Strains, Phase II (KMG-II): from individual species to whole genera.</title>
        <authorList>
            <person name="Goeker M."/>
        </authorList>
    </citation>
    <scope>NUCLEOTIDE SEQUENCE [LARGE SCALE GENOMIC DNA]</scope>
    <source>
        <strain evidence="9 10">DSM 17586</strain>
    </source>
</reference>
<feature type="transmembrane region" description="Helical" evidence="8">
    <location>
        <begin position="596"/>
        <end position="617"/>
    </location>
</feature>
<dbReference type="NCBIfam" id="NF007866">
    <property type="entry name" value="PRK10577.1-2"/>
    <property type="match status" value="1"/>
</dbReference>
<dbReference type="Proteomes" id="UP000242133">
    <property type="component" value="Unassembled WGS sequence"/>
</dbReference>
<feature type="transmembrane region" description="Helical" evidence="8">
    <location>
        <begin position="414"/>
        <end position="433"/>
    </location>
</feature>
<comment type="caution">
    <text evidence="9">The sequence shown here is derived from an EMBL/GenBank/DDBJ whole genome shotgun (WGS) entry which is preliminary data.</text>
</comment>
<dbReference type="GO" id="GO:0022857">
    <property type="term" value="F:transmembrane transporter activity"/>
    <property type="evidence" value="ECO:0007669"/>
    <property type="project" value="InterPro"/>
</dbReference>
<dbReference type="Gene3D" id="1.10.3470.10">
    <property type="entry name" value="ABC transporter involved in vitamin B12 uptake, BtuC"/>
    <property type="match status" value="2"/>
</dbReference>
<dbReference type="GO" id="GO:0005886">
    <property type="term" value="C:plasma membrane"/>
    <property type="evidence" value="ECO:0007669"/>
    <property type="project" value="UniProtKB-SubCell"/>
</dbReference>
<feature type="transmembrane region" description="Helical" evidence="8">
    <location>
        <begin position="338"/>
        <end position="361"/>
    </location>
</feature>
<dbReference type="RefSeq" id="WP_106591279.1">
    <property type="nucleotide sequence ID" value="NZ_PYGI01000007.1"/>
</dbReference>
<proteinExistence type="inferred from homology"/>
<feature type="transmembrane region" description="Helical" evidence="8">
    <location>
        <begin position="470"/>
        <end position="489"/>
    </location>
</feature>
<feature type="transmembrane region" description="Helical" evidence="8">
    <location>
        <begin position="84"/>
        <end position="107"/>
    </location>
</feature>
<dbReference type="OrthoDB" id="9811721at2"/>
<organism evidence="9 10">
    <name type="scientific">Marinobacterium halophilum</name>
    <dbReference type="NCBI Taxonomy" id="267374"/>
    <lineage>
        <taxon>Bacteria</taxon>
        <taxon>Pseudomonadati</taxon>
        <taxon>Pseudomonadota</taxon>
        <taxon>Gammaproteobacteria</taxon>
        <taxon>Oceanospirillales</taxon>
        <taxon>Oceanospirillaceae</taxon>
        <taxon>Marinobacterium</taxon>
    </lineage>
</organism>
<evidence type="ECO:0000313" key="10">
    <source>
        <dbReference type="Proteomes" id="UP000242133"/>
    </source>
</evidence>
<keyword evidence="10" id="KW-1185">Reference proteome</keyword>
<dbReference type="CDD" id="cd06550">
    <property type="entry name" value="TM_ABC_iron-siderophores_like"/>
    <property type="match status" value="1"/>
</dbReference>
<keyword evidence="7 8" id="KW-0472">Membrane</keyword>
<name>A0A2P8EYW3_9GAMM</name>
<keyword evidence="6 8" id="KW-1133">Transmembrane helix</keyword>
<keyword evidence="5 8" id="KW-0812">Transmembrane</keyword>
<evidence type="ECO:0000256" key="4">
    <source>
        <dbReference type="ARBA" id="ARBA00022475"/>
    </source>
</evidence>
<dbReference type="PANTHER" id="PTHR30472">
    <property type="entry name" value="FERRIC ENTEROBACTIN TRANSPORT SYSTEM PERMEASE PROTEIN"/>
    <property type="match status" value="1"/>
</dbReference>
<comment type="similarity">
    <text evidence="2">Belongs to the binding-protein-dependent transport system permease family. FecCD subfamily.</text>
</comment>
<evidence type="ECO:0000256" key="6">
    <source>
        <dbReference type="ARBA" id="ARBA00022989"/>
    </source>
</evidence>
<feature type="transmembrane region" description="Helical" evidence="8">
    <location>
        <begin position="55"/>
        <end position="72"/>
    </location>
</feature>
<evidence type="ECO:0000313" key="9">
    <source>
        <dbReference type="EMBL" id="PSL14635.1"/>
    </source>
</evidence>
<dbReference type="SUPFAM" id="SSF81345">
    <property type="entry name" value="ABC transporter involved in vitamin B12 uptake, BtuC"/>
    <property type="match status" value="2"/>
</dbReference>
<evidence type="ECO:0000256" key="5">
    <source>
        <dbReference type="ARBA" id="ARBA00022692"/>
    </source>
</evidence>
<comment type="subcellular location">
    <subcellularLocation>
        <location evidence="1">Cell membrane</location>
        <topology evidence="1">Multi-pass membrane protein</topology>
    </subcellularLocation>
</comment>
<evidence type="ECO:0000256" key="7">
    <source>
        <dbReference type="ARBA" id="ARBA00023136"/>
    </source>
</evidence>
<evidence type="ECO:0000256" key="1">
    <source>
        <dbReference type="ARBA" id="ARBA00004651"/>
    </source>
</evidence>
<feature type="transmembrane region" description="Helical" evidence="8">
    <location>
        <begin position="299"/>
        <end position="318"/>
    </location>
</feature>
<feature type="transmembrane region" description="Helical" evidence="8">
    <location>
        <begin position="557"/>
        <end position="584"/>
    </location>
</feature>
<feature type="transmembrane region" description="Helical" evidence="8">
    <location>
        <begin position="509"/>
        <end position="530"/>
    </location>
</feature>
<evidence type="ECO:0000256" key="8">
    <source>
        <dbReference type="SAM" id="Phobius"/>
    </source>
</evidence>
<feature type="transmembrane region" description="Helical" evidence="8">
    <location>
        <begin position="381"/>
        <end position="402"/>
    </location>
</feature>
<protein>
    <submittedName>
        <fullName evidence="9">Iron complex transport system permease protein</fullName>
    </submittedName>
</protein>
<feature type="transmembrane region" description="Helical" evidence="8">
    <location>
        <begin position="113"/>
        <end position="131"/>
    </location>
</feature>
<dbReference type="AlphaFoldDB" id="A0A2P8EYW3"/>
<keyword evidence="3" id="KW-0813">Transport</keyword>